<keyword evidence="4" id="KW-1185">Reference proteome</keyword>
<accession>A0A0K8P202</accession>
<dbReference type="AlphaFoldDB" id="A0A0K8P202"/>
<dbReference type="SUPFAM" id="SSF81606">
    <property type="entry name" value="PP2C-like"/>
    <property type="match status" value="1"/>
</dbReference>
<dbReference type="Proteomes" id="UP000037660">
    <property type="component" value="Unassembled WGS sequence"/>
</dbReference>
<organism evidence="3 4">
    <name type="scientific">Piscinibacter sakaiensis</name>
    <name type="common">Ideonella sakaiensis</name>
    <dbReference type="NCBI Taxonomy" id="1547922"/>
    <lineage>
        <taxon>Bacteria</taxon>
        <taxon>Pseudomonadati</taxon>
        <taxon>Pseudomonadota</taxon>
        <taxon>Betaproteobacteria</taxon>
        <taxon>Burkholderiales</taxon>
        <taxon>Sphaerotilaceae</taxon>
        <taxon>Piscinibacter</taxon>
    </lineage>
</organism>
<feature type="compositionally biased region" description="Low complexity" evidence="1">
    <location>
        <begin position="556"/>
        <end position="566"/>
    </location>
</feature>
<dbReference type="RefSeq" id="WP_157548945.1">
    <property type="nucleotide sequence ID" value="NZ_BBYR01000038.1"/>
</dbReference>
<dbReference type="InterPro" id="IPR001932">
    <property type="entry name" value="PPM-type_phosphatase-like_dom"/>
</dbReference>
<feature type="domain" description="PPM-type phosphatase" evidence="2">
    <location>
        <begin position="15"/>
        <end position="262"/>
    </location>
</feature>
<feature type="region of interest" description="Disordered" evidence="1">
    <location>
        <begin position="370"/>
        <end position="412"/>
    </location>
</feature>
<sequence>MSASTAMILPGNAQSIGRRSEQQDAFAFSDLSDEDFCRHGGAVCVMCDGMGGHAAGGEAARAAVGAFMASYRRSGPGLGIADRLTQALHEANQAVLQVARQSGAGDSGATLVAAVLHPDGLRWISVGDSRLMLLRGGRLHRINQEHRYRGDLLRRSADDGIDWEDAQADPMGEHLTSSLGEEPLSGVDRSLRPLPLQPGDQVYLATDGLYRVVDDSALLEAAWPAGAARPGPPEAVCAAWLALVQAADRPDQDNVSIAGLAWPGEEAFAAGAGAAADPRLRAAGEGPLPGEGVVAGGATGTRSWGPSVPPEDWSALPPTVPLTVPPPPLPPAAAPDAPAAARRGGRLPSGIALAVAATVGALATWGALSPSPSAAPGATPPAHDALPGLPAASAAAANGPGPAASAGTPGAPADTAAAAAAAAAVARPGAAASAGDPGAPPTGAAATPGASAPAAAANPASAAAPAPAAAPDAPPPATARADRRNAGAAAPGLAAPPVPGRPGEAERPTLGAPPGSTRGSTAPEADGLAAPPRGAQGGLPGGLQSGGPLPPPTPTGPAAAPRPGTP</sequence>
<feature type="compositionally biased region" description="Low complexity" evidence="1">
    <location>
        <begin position="430"/>
        <end position="471"/>
    </location>
</feature>
<proteinExistence type="predicted"/>
<dbReference type="SMART" id="SM00332">
    <property type="entry name" value="PP2Cc"/>
    <property type="match status" value="1"/>
</dbReference>
<feature type="region of interest" description="Disordered" evidence="1">
    <location>
        <begin position="297"/>
        <end position="344"/>
    </location>
</feature>
<dbReference type="STRING" id="1547922.ISF6_2532"/>
<dbReference type="PROSITE" id="PS51746">
    <property type="entry name" value="PPM_2"/>
    <property type="match status" value="1"/>
</dbReference>
<evidence type="ECO:0000313" key="4">
    <source>
        <dbReference type="Proteomes" id="UP000037660"/>
    </source>
</evidence>
<reference evidence="4" key="1">
    <citation type="submission" date="2015-07" db="EMBL/GenBank/DDBJ databases">
        <title>Discovery of a poly(ethylene terephthalate assimilation.</title>
        <authorList>
            <person name="Yoshida S."/>
            <person name="Hiraga K."/>
            <person name="Takehana T."/>
            <person name="Taniguchi I."/>
            <person name="Yamaji H."/>
            <person name="Maeda Y."/>
            <person name="Toyohara K."/>
            <person name="Miyamoto K."/>
            <person name="Kimura Y."/>
            <person name="Oda K."/>
        </authorList>
    </citation>
    <scope>NUCLEOTIDE SEQUENCE [LARGE SCALE GENOMIC DNA]</scope>
    <source>
        <strain evidence="4">NBRC 110686 / TISTR 2288 / 201-F6</strain>
    </source>
</reference>
<dbReference type="OrthoDB" id="9801841at2"/>
<dbReference type="InterPro" id="IPR036457">
    <property type="entry name" value="PPM-type-like_dom_sf"/>
</dbReference>
<gene>
    <name evidence="3" type="ORF">ISF6_2532</name>
</gene>
<comment type="caution">
    <text evidence="3">The sequence shown here is derived from an EMBL/GenBank/DDBJ whole genome shotgun (WGS) entry which is preliminary data.</text>
</comment>
<evidence type="ECO:0000313" key="3">
    <source>
        <dbReference type="EMBL" id="GAP36692.1"/>
    </source>
</evidence>
<protein>
    <recommendedName>
        <fullName evidence="2">PPM-type phosphatase domain-containing protein</fullName>
    </recommendedName>
</protein>
<name>A0A0K8P202_PISS1</name>
<reference evidence="3 4" key="2">
    <citation type="journal article" date="2016" name="Science">
        <title>A bacterium that degrades and assimilates poly(ethylene terephthalate).</title>
        <authorList>
            <person name="Yoshida S."/>
            <person name="Hiraga K."/>
            <person name="Takehana T."/>
            <person name="Taniguchi I."/>
            <person name="Yamaji H."/>
            <person name="Maeda Y."/>
            <person name="Toyohara K."/>
            <person name="Miyamoto K."/>
            <person name="Kimura Y."/>
            <person name="Oda K."/>
        </authorList>
    </citation>
    <scope>NUCLEOTIDE SEQUENCE [LARGE SCALE GENOMIC DNA]</scope>
    <source>
        <strain evidence="4">NBRC 110686 / TISTR 2288 / 201-F6</strain>
    </source>
</reference>
<dbReference type="Pfam" id="PF13672">
    <property type="entry name" value="PP2C_2"/>
    <property type="match status" value="1"/>
</dbReference>
<feature type="compositionally biased region" description="Pro residues" evidence="1">
    <location>
        <begin position="318"/>
        <end position="333"/>
    </location>
</feature>
<feature type="region of interest" description="Disordered" evidence="1">
    <location>
        <begin position="430"/>
        <end position="566"/>
    </location>
</feature>
<dbReference type="EMBL" id="BBYR01000038">
    <property type="protein sequence ID" value="GAP36692.1"/>
    <property type="molecule type" value="Genomic_DNA"/>
</dbReference>
<dbReference type="Gene3D" id="3.60.40.10">
    <property type="entry name" value="PPM-type phosphatase domain"/>
    <property type="match status" value="1"/>
</dbReference>
<evidence type="ECO:0000259" key="2">
    <source>
        <dbReference type="PROSITE" id="PS51746"/>
    </source>
</evidence>
<feature type="compositionally biased region" description="Gly residues" evidence="1">
    <location>
        <begin position="535"/>
        <end position="545"/>
    </location>
</feature>
<dbReference type="SMART" id="SM00331">
    <property type="entry name" value="PP2C_SIG"/>
    <property type="match status" value="1"/>
</dbReference>
<evidence type="ECO:0000256" key="1">
    <source>
        <dbReference type="SAM" id="MobiDB-lite"/>
    </source>
</evidence>